<dbReference type="InterPro" id="IPR019826">
    <property type="entry name" value="Carboxylesterase_B_AS"/>
</dbReference>
<feature type="region of interest" description="Disordered" evidence="8">
    <location>
        <begin position="851"/>
        <end position="905"/>
    </location>
</feature>
<evidence type="ECO:0000256" key="1">
    <source>
        <dbReference type="ARBA" id="ARBA00004613"/>
    </source>
</evidence>
<keyword evidence="4" id="KW-0732">Signal</keyword>
<dbReference type="PANTHER" id="PTHR43918:SF4">
    <property type="entry name" value="CARBOXYLIC ESTER HYDROLASE"/>
    <property type="match status" value="1"/>
</dbReference>
<comment type="subcellular location">
    <subcellularLocation>
        <location evidence="1">Secreted</location>
    </subcellularLocation>
</comment>
<accession>A0A178F2W0</accession>
<sequence length="905" mass="98483">MLRASSLPDIPTNDAQGSMNLLASSLMPVLFAHLSIAVPTAAAPAIEKRAAPSVQLDYATVVGSRALGIDSFKGIPFAQPPVGKLRLKPPQPITGDLGTVRAVGIPRACPQMYLQSDDIPEDVLGRFINTPFFQKLTHAGEDCLTINVQRPSSATPGSKLPVLFWIFGGGFELGSTQLYDGTSLILRSMAQRRDIVFVAVNYRVGGFGFLPGADIKNDGSANLGLLDQRLGLQWVADNIARFGGDPEKVTIWGESAGAISVFDQMALFDGDNTYKGKPLFRGAIMNSGSVVPADPVDCPKGEVVYKKVVEKAGCSEATDKLECLRSVDYTTYLNAANSVPGIFSYNSVALSYLPRPDGKTLTASPDKLGRRGLIAKVPFIIGDQEDEGTLFALVQKNITTTELLVDYFSTYFFHGATKEQLRDLVDTYPDDPAAGSPFRTGKRYQLYPQFKRLAAILGDLVFTLSRRVFLDIFSQKFPDIPTWSYLGTYNHFIPVLGTFHASDILPSFGFTPGIPSTSIQNYYLSFVNTLDPNKGTPSGFPNWPRWSEGKTLLNFEALKNSYLTDDFRQESAIPGTSSPPQHLMDPAQVDEDRQFKCSYLILPSHVSASNLLPRATMTASDVKPPQAKERQGTPPPPPYSPVTPGRSQSSRTTPTAPESTIAASPLPPAAYPAISGIFESIPAVIDRARPAPNKNGAVPALPPPQFIKEPAPVPISESENPDAIALRSAITILQIQKQQALRDIQTLDKLKQAAAEDPYAFASEFLAGSLQSDDGDLFHPSPRKENNQEDDGTESGPEAMDVDQVKPTDDNNSPGRNQSRKLGKIPKPQNIVRMPAINWAKYHIVGEPLDKMHEEQRLRPTLGEPRHDTPSAASTSRSPEHTLAAPYRPFVDKIEPSVKSRNVGR</sequence>
<proteinExistence type="inferred from homology"/>
<evidence type="ECO:0000313" key="10">
    <source>
        <dbReference type="EMBL" id="OAL65787.1"/>
    </source>
</evidence>
<keyword evidence="5" id="KW-0378">Hydrolase</keyword>
<keyword evidence="7" id="KW-0325">Glycoprotein</keyword>
<feature type="compositionally biased region" description="Basic and acidic residues" evidence="8">
    <location>
        <begin position="851"/>
        <end position="869"/>
    </location>
</feature>
<evidence type="ECO:0000256" key="5">
    <source>
        <dbReference type="ARBA" id="ARBA00022801"/>
    </source>
</evidence>
<reference evidence="10 11" key="1">
    <citation type="submission" date="2016-05" db="EMBL/GenBank/DDBJ databases">
        <title>Genome sequencing of Trichophyton rubrum CMCC(F)T1i isolated from hair.</title>
        <authorList>
            <person name="Zhan P."/>
            <person name="Tao Y."/>
            <person name="Liu W."/>
        </authorList>
    </citation>
    <scope>NUCLEOTIDE SEQUENCE [LARGE SCALE GENOMIC DNA]</scope>
    <source>
        <strain evidence="11">CMCC(F)T1i</strain>
    </source>
</reference>
<dbReference type="Proteomes" id="UP000243015">
    <property type="component" value="Unassembled WGS sequence"/>
</dbReference>
<dbReference type="InterPro" id="IPR002018">
    <property type="entry name" value="CarbesteraseB"/>
</dbReference>
<gene>
    <name evidence="10" type="ORF">A7C99_2887</name>
</gene>
<name>A0A178F2W0_TRIRU</name>
<dbReference type="GO" id="GO:0005576">
    <property type="term" value="C:extracellular region"/>
    <property type="evidence" value="ECO:0007669"/>
    <property type="project" value="UniProtKB-SubCell"/>
</dbReference>
<dbReference type="EMBL" id="LHPM01000013">
    <property type="protein sequence ID" value="OAL65787.1"/>
    <property type="molecule type" value="Genomic_DNA"/>
</dbReference>
<dbReference type="Pfam" id="PF00135">
    <property type="entry name" value="COesterase"/>
    <property type="match status" value="1"/>
</dbReference>
<dbReference type="AlphaFoldDB" id="A0A178F2W0"/>
<evidence type="ECO:0000256" key="2">
    <source>
        <dbReference type="ARBA" id="ARBA00005964"/>
    </source>
</evidence>
<dbReference type="GO" id="GO:0052689">
    <property type="term" value="F:carboxylic ester hydrolase activity"/>
    <property type="evidence" value="ECO:0007669"/>
    <property type="project" value="TreeGrafter"/>
</dbReference>
<dbReference type="GO" id="GO:0006629">
    <property type="term" value="P:lipid metabolic process"/>
    <property type="evidence" value="ECO:0007669"/>
    <property type="project" value="UniProtKB-KW"/>
</dbReference>
<dbReference type="Gene3D" id="3.40.50.1820">
    <property type="entry name" value="alpha/beta hydrolase"/>
    <property type="match status" value="1"/>
</dbReference>
<comment type="similarity">
    <text evidence="2">Belongs to the type-B carboxylesterase/lipase family.</text>
</comment>
<feature type="region of interest" description="Disordered" evidence="8">
    <location>
        <begin position="618"/>
        <end position="666"/>
    </location>
</feature>
<evidence type="ECO:0000313" key="11">
    <source>
        <dbReference type="Proteomes" id="UP000243015"/>
    </source>
</evidence>
<dbReference type="PROSITE" id="PS00122">
    <property type="entry name" value="CARBOXYLESTERASE_B_1"/>
    <property type="match status" value="1"/>
</dbReference>
<dbReference type="FunFam" id="3.40.50.1820:FF:000213">
    <property type="entry name" value="Carboxylic ester hydrolase"/>
    <property type="match status" value="1"/>
</dbReference>
<comment type="caution">
    <text evidence="10">The sequence shown here is derived from an EMBL/GenBank/DDBJ whole genome shotgun (WGS) entry which is preliminary data.</text>
</comment>
<protein>
    <submittedName>
        <fullName evidence="10">Lipase</fullName>
    </submittedName>
</protein>
<evidence type="ECO:0000256" key="4">
    <source>
        <dbReference type="ARBA" id="ARBA00022729"/>
    </source>
</evidence>
<dbReference type="VEuPathDB" id="FungiDB:TERG_02169"/>
<dbReference type="SUPFAM" id="SSF53474">
    <property type="entry name" value="alpha/beta-Hydrolases"/>
    <property type="match status" value="1"/>
</dbReference>
<evidence type="ECO:0000256" key="8">
    <source>
        <dbReference type="SAM" id="MobiDB-lite"/>
    </source>
</evidence>
<dbReference type="VEuPathDB" id="FungiDB:TERG_02168"/>
<dbReference type="InterPro" id="IPR029058">
    <property type="entry name" value="AB_hydrolase_fold"/>
</dbReference>
<evidence type="ECO:0000256" key="3">
    <source>
        <dbReference type="ARBA" id="ARBA00022525"/>
    </source>
</evidence>
<feature type="region of interest" description="Disordered" evidence="8">
    <location>
        <begin position="771"/>
        <end position="830"/>
    </location>
</feature>
<feature type="domain" description="Carboxylesterase type B" evidence="9">
    <location>
        <begin position="51"/>
        <end position="554"/>
    </location>
</feature>
<dbReference type="PANTHER" id="PTHR43918">
    <property type="entry name" value="ACETYLCHOLINESTERASE"/>
    <property type="match status" value="1"/>
</dbReference>
<evidence type="ECO:0000256" key="6">
    <source>
        <dbReference type="ARBA" id="ARBA00023098"/>
    </source>
</evidence>
<evidence type="ECO:0000259" key="9">
    <source>
        <dbReference type="Pfam" id="PF00135"/>
    </source>
</evidence>
<feature type="compositionally biased region" description="Polar residues" evidence="8">
    <location>
        <begin position="645"/>
        <end position="658"/>
    </location>
</feature>
<keyword evidence="6" id="KW-0443">Lipid metabolism</keyword>
<organism evidence="10 11">
    <name type="scientific">Trichophyton rubrum</name>
    <name type="common">Athlete's foot fungus</name>
    <name type="synonym">Epidermophyton rubrum</name>
    <dbReference type="NCBI Taxonomy" id="5551"/>
    <lineage>
        <taxon>Eukaryota</taxon>
        <taxon>Fungi</taxon>
        <taxon>Dikarya</taxon>
        <taxon>Ascomycota</taxon>
        <taxon>Pezizomycotina</taxon>
        <taxon>Eurotiomycetes</taxon>
        <taxon>Eurotiomycetidae</taxon>
        <taxon>Onygenales</taxon>
        <taxon>Arthrodermataceae</taxon>
        <taxon>Trichophyton</taxon>
    </lineage>
</organism>
<evidence type="ECO:0000256" key="7">
    <source>
        <dbReference type="ARBA" id="ARBA00023180"/>
    </source>
</evidence>
<dbReference type="InterPro" id="IPR050654">
    <property type="entry name" value="AChE-related_enzymes"/>
</dbReference>
<keyword evidence="3" id="KW-0964">Secreted</keyword>